<reference evidence="2 3" key="1">
    <citation type="submission" date="2018-07" db="EMBL/GenBank/DDBJ databases">
        <title>Complete Genome and Methylome Analysis of Deinococcus wulumuqiensis NEB 479.</title>
        <authorList>
            <person name="Fomenkov A."/>
            <person name="Luyten Y."/>
            <person name="Vincze T."/>
            <person name="Anton B.P."/>
            <person name="Clark T."/>
            <person name="Roberts R.J."/>
            <person name="Morgan R.D."/>
        </authorList>
    </citation>
    <scope>NUCLEOTIDE SEQUENCE [LARGE SCALE GENOMIC DNA]</scope>
    <source>
        <strain evidence="2 3">NEB 479</strain>
    </source>
</reference>
<evidence type="ECO:0000313" key="3">
    <source>
        <dbReference type="Proteomes" id="UP000253744"/>
    </source>
</evidence>
<sequence>MQKLAREHGIRYGFCFIPAQSGLYSWEGAACASISPNPYFFLLASALLRSFASRIESETTRFNRNPYEYGTEPRYKPGNLPVMQKKNPRPRRESFGANAQT</sequence>
<dbReference type="AlphaFoldDB" id="A0A345IGW8"/>
<gene>
    <name evidence="2" type="ORF">DVJ83_06915</name>
</gene>
<feature type="region of interest" description="Disordered" evidence="1">
    <location>
        <begin position="66"/>
        <end position="101"/>
    </location>
</feature>
<organism evidence="2 3">
    <name type="scientific">Deinococcus wulumuqiensis</name>
    <dbReference type="NCBI Taxonomy" id="980427"/>
    <lineage>
        <taxon>Bacteria</taxon>
        <taxon>Thermotogati</taxon>
        <taxon>Deinococcota</taxon>
        <taxon>Deinococci</taxon>
        <taxon>Deinococcales</taxon>
        <taxon>Deinococcaceae</taxon>
        <taxon>Deinococcus</taxon>
    </lineage>
</organism>
<dbReference type="EMBL" id="CP031158">
    <property type="protein sequence ID" value="AXG98940.1"/>
    <property type="molecule type" value="Genomic_DNA"/>
</dbReference>
<dbReference type="Proteomes" id="UP000253744">
    <property type="component" value="Chromosome"/>
</dbReference>
<accession>A0A345IGW8</accession>
<name>A0A345IGW8_9DEIO</name>
<evidence type="ECO:0000256" key="1">
    <source>
        <dbReference type="SAM" id="MobiDB-lite"/>
    </source>
</evidence>
<dbReference type="KEGG" id="dwu:DVJ83_06915"/>
<proteinExistence type="predicted"/>
<evidence type="ECO:0000313" key="2">
    <source>
        <dbReference type="EMBL" id="AXG98940.1"/>
    </source>
</evidence>
<protein>
    <submittedName>
        <fullName evidence="2">Uncharacterized protein</fullName>
    </submittedName>
</protein>